<protein>
    <submittedName>
        <fullName evidence="7">(rape) hypothetical protein</fullName>
    </submittedName>
</protein>
<evidence type="ECO:0000256" key="3">
    <source>
        <dbReference type="ARBA" id="ARBA00022989"/>
    </source>
</evidence>
<proteinExistence type="predicted"/>
<keyword evidence="4 5" id="KW-0472">Membrane</keyword>
<accession>A0A817AJZ1</accession>
<keyword evidence="2 5" id="KW-0812">Transmembrane</keyword>
<name>A0A817AJZ1_BRANA</name>
<evidence type="ECO:0000256" key="2">
    <source>
        <dbReference type="ARBA" id="ARBA00022692"/>
    </source>
</evidence>
<evidence type="ECO:0000256" key="4">
    <source>
        <dbReference type="ARBA" id="ARBA00023136"/>
    </source>
</evidence>
<feature type="transmembrane region" description="Helical" evidence="5">
    <location>
        <begin position="12"/>
        <end position="31"/>
    </location>
</feature>
<dbReference type="EMBL" id="HG994358">
    <property type="protein sequence ID" value="CAF2268752.1"/>
    <property type="molecule type" value="Genomic_DNA"/>
</dbReference>
<gene>
    <name evidence="7" type="ORF">DARMORV10_A04P07390.1</name>
</gene>
<sequence>MIQSTKKPKFFWVAAMAPLTSVILGSLLVYLTHAERHGVQVIGNLKKGLNPLSISDLRSRLYFALHADSSQNWPHYWDHSSRCKFNTKHSFVHSGENAIIRV</sequence>
<dbReference type="Pfam" id="PF00916">
    <property type="entry name" value="Sulfate_transp"/>
    <property type="match status" value="1"/>
</dbReference>
<evidence type="ECO:0000256" key="1">
    <source>
        <dbReference type="ARBA" id="ARBA00004141"/>
    </source>
</evidence>
<dbReference type="InterPro" id="IPR011547">
    <property type="entry name" value="SLC26A/SulP_dom"/>
</dbReference>
<organism evidence="7">
    <name type="scientific">Brassica napus</name>
    <name type="common">Rape</name>
    <dbReference type="NCBI Taxonomy" id="3708"/>
    <lineage>
        <taxon>Eukaryota</taxon>
        <taxon>Viridiplantae</taxon>
        <taxon>Streptophyta</taxon>
        <taxon>Embryophyta</taxon>
        <taxon>Tracheophyta</taxon>
        <taxon>Spermatophyta</taxon>
        <taxon>Magnoliopsida</taxon>
        <taxon>eudicotyledons</taxon>
        <taxon>Gunneridae</taxon>
        <taxon>Pentapetalae</taxon>
        <taxon>rosids</taxon>
        <taxon>malvids</taxon>
        <taxon>Brassicales</taxon>
        <taxon>Brassicaceae</taxon>
        <taxon>Brassiceae</taxon>
        <taxon>Brassica</taxon>
    </lineage>
</organism>
<dbReference type="AlphaFoldDB" id="A0A817AJZ1"/>
<evidence type="ECO:0000259" key="6">
    <source>
        <dbReference type="Pfam" id="PF00916"/>
    </source>
</evidence>
<dbReference type="Proteomes" id="UP001295469">
    <property type="component" value="Chromosome A04"/>
</dbReference>
<reference evidence="7" key="1">
    <citation type="submission" date="2021-01" db="EMBL/GenBank/DDBJ databases">
        <authorList>
            <consortium name="Genoscope - CEA"/>
            <person name="William W."/>
        </authorList>
    </citation>
    <scope>NUCLEOTIDE SEQUENCE</scope>
</reference>
<feature type="domain" description="SLC26A/SulP transporter" evidence="6">
    <location>
        <begin position="5"/>
        <end position="60"/>
    </location>
</feature>
<evidence type="ECO:0000256" key="5">
    <source>
        <dbReference type="SAM" id="Phobius"/>
    </source>
</evidence>
<evidence type="ECO:0000313" key="7">
    <source>
        <dbReference type="EMBL" id="CAF2268752.1"/>
    </source>
</evidence>
<dbReference type="GO" id="GO:0016020">
    <property type="term" value="C:membrane"/>
    <property type="evidence" value="ECO:0007669"/>
    <property type="project" value="UniProtKB-SubCell"/>
</dbReference>
<comment type="subcellular location">
    <subcellularLocation>
        <location evidence="1">Membrane</location>
        <topology evidence="1">Multi-pass membrane protein</topology>
    </subcellularLocation>
</comment>
<keyword evidence="3 5" id="KW-1133">Transmembrane helix</keyword>